<feature type="transmembrane region" description="Helical" evidence="1">
    <location>
        <begin position="94"/>
        <end position="114"/>
    </location>
</feature>
<name>A0A7Z0CIS6_9MICO</name>
<dbReference type="AlphaFoldDB" id="A0A7Z0CIS6"/>
<dbReference type="RefSeq" id="WP_062074112.1">
    <property type="nucleotide sequence ID" value="NZ_BBRC01000002.1"/>
</dbReference>
<keyword evidence="1" id="KW-0812">Transmembrane</keyword>
<comment type="caution">
    <text evidence="2">The sequence shown here is derived from an EMBL/GenBank/DDBJ whole genome shotgun (WGS) entry which is preliminary data.</text>
</comment>
<protein>
    <submittedName>
        <fullName evidence="2">Anti-sigma factor RsiW</fullName>
    </submittedName>
</protein>
<keyword evidence="1" id="KW-0472">Membrane</keyword>
<reference evidence="2 3" key="1">
    <citation type="submission" date="2020-07" db="EMBL/GenBank/DDBJ databases">
        <title>Sequencing the genomes of 1000 actinobacteria strains.</title>
        <authorList>
            <person name="Klenk H.-P."/>
        </authorList>
    </citation>
    <scope>NUCLEOTIDE SEQUENCE [LARGE SCALE GENOMIC DNA]</scope>
    <source>
        <strain evidence="2 3">DSM 19970</strain>
    </source>
</reference>
<dbReference type="Proteomes" id="UP000547973">
    <property type="component" value="Unassembled WGS sequence"/>
</dbReference>
<organism evidence="2 3">
    <name type="scientific">Demequina lutea</name>
    <dbReference type="NCBI Taxonomy" id="431489"/>
    <lineage>
        <taxon>Bacteria</taxon>
        <taxon>Bacillati</taxon>
        <taxon>Actinomycetota</taxon>
        <taxon>Actinomycetes</taxon>
        <taxon>Micrococcales</taxon>
        <taxon>Demequinaceae</taxon>
        <taxon>Demequina</taxon>
    </lineage>
</organism>
<keyword evidence="3" id="KW-1185">Reference proteome</keyword>
<evidence type="ECO:0000313" key="2">
    <source>
        <dbReference type="EMBL" id="NYI42254.1"/>
    </source>
</evidence>
<proteinExistence type="predicted"/>
<evidence type="ECO:0000313" key="3">
    <source>
        <dbReference type="Proteomes" id="UP000547973"/>
    </source>
</evidence>
<evidence type="ECO:0000256" key="1">
    <source>
        <dbReference type="SAM" id="Phobius"/>
    </source>
</evidence>
<accession>A0A7Z0CIS6</accession>
<keyword evidence="1" id="KW-1133">Transmembrane helix</keyword>
<dbReference type="OrthoDB" id="5145553at2"/>
<dbReference type="EMBL" id="JACBZO010000001">
    <property type="protein sequence ID" value="NYI42254.1"/>
    <property type="molecule type" value="Genomic_DNA"/>
</dbReference>
<gene>
    <name evidence="2" type="ORF">BKA03_002373</name>
</gene>
<sequence length="283" mass="30023">MSSKHLGESVHDLLDGRLRGDKAYAAMAHLGECEECASRFHELKEGRDALTSSEAGIDMRFAQKLLDRERIAEIAAGEASLGHKPRRPVRRAPVIAAATLVVIAVVLVGVAWQVGAPGEVTLAFAAPRASGAAPVAYANTQQMRSGDMLQSWIHPDFSTSGVIPVEATVVQRTDGGMVLVATILAGPYGKQVTVVQQHGYLSQNATAQMPRADVKNAEVYVVENEGYSPMVVWQTGDVVVAMSCECSLTTLESVAEEFPSASDPGFADRVAHGFSTLASAVHP</sequence>